<dbReference type="Pfam" id="PF13428">
    <property type="entry name" value="TPR_14"/>
    <property type="match status" value="1"/>
</dbReference>
<organism evidence="5">
    <name type="scientific">Rhodotorula toruloides</name>
    <name type="common">Yeast</name>
    <name type="synonym">Rhodosporidium toruloides</name>
    <dbReference type="NCBI Taxonomy" id="5286"/>
    <lineage>
        <taxon>Eukaryota</taxon>
        <taxon>Fungi</taxon>
        <taxon>Dikarya</taxon>
        <taxon>Basidiomycota</taxon>
        <taxon>Pucciniomycotina</taxon>
        <taxon>Microbotryomycetes</taxon>
        <taxon>Sporidiobolales</taxon>
        <taxon>Sporidiobolaceae</taxon>
        <taxon>Rhodotorula</taxon>
    </lineage>
</organism>
<dbReference type="InterPro" id="IPR011990">
    <property type="entry name" value="TPR-like_helical_dom_sf"/>
</dbReference>
<keyword evidence="3" id="KW-0802">TPR repeat</keyword>
<accession>A0A061BIM2</accession>
<gene>
    <name evidence="5" type="ORF">RHTO0S_24e01134g</name>
</gene>
<protein>
    <submittedName>
        <fullName evidence="5">RHTO0S24e01134g1_1</fullName>
    </submittedName>
</protein>
<feature type="region of interest" description="Disordered" evidence="4">
    <location>
        <begin position="669"/>
        <end position="702"/>
    </location>
</feature>
<name>A0A061BIM2_RHOTO</name>
<feature type="compositionally biased region" description="Low complexity" evidence="4">
    <location>
        <begin position="839"/>
        <end position="849"/>
    </location>
</feature>
<evidence type="ECO:0000256" key="1">
    <source>
        <dbReference type="ARBA" id="ARBA00002550"/>
    </source>
</evidence>
<proteinExistence type="inferred from homology"/>
<dbReference type="InterPro" id="IPR051722">
    <property type="entry name" value="Endocytosis_PI4K-reg_protein"/>
</dbReference>
<dbReference type="PANTHER" id="PTHR23083:SF464">
    <property type="entry name" value="TETRATRICOPEPTIDE REPEAT DOMAIN 7, ISOFORM A"/>
    <property type="match status" value="1"/>
</dbReference>
<feature type="compositionally biased region" description="Polar residues" evidence="4">
    <location>
        <begin position="819"/>
        <end position="838"/>
    </location>
</feature>
<dbReference type="OrthoDB" id="29013at2759"/>
<dbReference type="SMART" id="SM00028">
    <property type="entry name" value="TPR"/>
    <property type="match status" value="6"/>
</dbReference>
<comment type="similarity">
    <text evidence="2">Belongs to the YPP1 family.</text>
</comment>
<feature type="region of interest" description="Disordered" evidence="4">
    <location>
        <begin position="758"/>
        <end position="849"/>
    </location>
</feature>
<dbReference type="InterPro" id="IPR019734">
    <property type="entry name" value="TPR_rpt"/>
</dbReference>
<dbReference type="Gene3D" id="1.25.40.10">
    <property type="entry name" value="Tetratricopeptide repeat domain"/>
    <property type="match status" value="2"/>
</dbReference>
<evidence type="ECO:0000256" key="2">
    <source>
        <dbReference type="ARBA" id="ARBA00038251"/>
    </source>
</evidence>
<feature type="repeat" description="TPR" evidence="3">
    <location>
        <begin position="893"/>
        <end position="926"/>
    </location>
</feature>
<dbReference type="PANTHER" id="PTHR23083">
    <property type="entry name" value="TETRATRICOPEPTIDE REPEAT PROTEIN, TPR"/>
    <property type="match status" value="1"/>
</dbReference>
<dbReference type="PROSITE" id="PS50005">
    <property type="entry name" value="TPR"/>
    <property type="match status" value="1"/>
</dbReference>
<evidence type="ECO:0000256" key="4">
    <source>
        <dbReference type="SAM" id="MobiDB-lite"/>
    </source>
</evidence>
<comment type="function">
    <text evidence="1">Involved in endocytosis.</text>
</comment>
<dbReference type="Pfam" id="PF12895">
    <property type="entry name" value="ANAPC3"/>
    <property type="match status" value="1"/>
</dbReference>
<dbReference type="EMBL" id="LK052959">
    <property type="protein sequence ID" value="CDR49222.1"/>
    <property type="molecule type" value="Genomic_DNA"/>
</dbReference>
<evidence type="ECO:0000313" key="5">
    <source>
        <dbReference type="EMBL" id="CDR49222.1"/>
    </source>
</evidence>
<dbReference type="AlphaFoldDB" id="A0A061BIM2"/>
<sequence>MAPARTHAASTATPKGQRWADTLDHARRLALFSHPHPGLAKGGVNTAGVGQAGLKNAAAAVEAGGASAGQGAAGGQGADPKAQGFAEWKEVLRKFRKHNPTREVTASAANADQITHALLAKVLARSPPSAAIDIDAVPPLPPFIPAHDRPPALTALETLQNSLRNVGGASQIEVDSARIVLAQGRFAVGEPQEALAVLRQVEYRNLPHLGEGEGYDLTLRVVLNLVEGYALESLGEREPALSAYENASQTYQQAVDELARSSGGDKDDISLHRAGGAALFRLSLLSRIMPSSSLSTSYTAHQRYLHRSASFSRAPLAFPAYQRLPIHRSFRSLQVLLNRHDAALTAQNDKAEERLIRESTSLPKAGETNRVYLKFLDEVVEGWRRRGARKDEAGDVIEILYNALTHTFQSQLLLRHLIRALTVAGRYDEASKALALYRELWDKARETDAKEVAREMKKLRAKASVQEVGEKGEKGEKEGLVNGHGAHELDDAVDVDPYATDIDADAVFIDTLIYGVRLLCKFLDWPQVAVELAKRAREVFDEGRDERLKEYKVLEARIERTLGVALGALAAKEANPAHRPTQHSDALQHLSNAVALDPSSYLSFYSLAYQLLELRQVSPALDAARQAVQLNKQSKEAWHLLALCVSAQKDMQGALEVLETALDIDGATEDDDTAETLNGDANRPNGHARGARSLAVQDQWDSPTDEVEQLATEMQLRLSKNTVVEYLEGAAAALSDQQDVLAYFSAAYPHIVITSPAANGGAAQSRSRTTEGRDLAPPVSNAGGGTVSRAASIVSRRKSVKRQSQAIHGAPVPPALASDSLNGSMANLSVNGDASPAQSTGSAGRPSAAASPRATKLLVDAWLASAASFRRAGKLDEAKGAIGEAEKLDPEDPDVWAQLALLFLTLGEKGKARDTLMKALSFNPQHPPSLIVFSRLYLTPLNESASTPTVYAAAPPPPPSHLTSPNPASSETSKPEKSWIALQLPLAESMLDTLTQHAGWDSPEAWFELSKCYKLTGRQAREEECLVWALQLEETRPVRNLQKAVQRCL</sequence>
<feature type="region of interest" description="Disordered" evidence="4">
    <location>
        <begin position="948"/>
        <end position="975"/>
    </location>
</feature>
<reference evidence="5" key="1">
    <citation type="journal article" date="2014" name="Genome Announc.">
        <title>Draft genome sequence of Rhodosporidium toruloides CECT1137, an oleaginous yeast of biotechnological interest.</title>
        <authorList>
            <person name="Morin N."/>
            <person name="Calcas X."/>
            <person name="Devillers H."/>
            <person name="Durrens P."/>
            <person name="Sherman D.J."/>
            <person name="Nicaud J.-M."/>
            <person name="Neuveglise C."/>
        </authorList>
    </citation>
    <scope>NUCLEOTIDE SEQUENCE</scope>
    <source>
        <strain evidence="5">CECT1137</strain>
    </source>
</reference>
<dbReference type="SUPFAM" id="SSF48452">
    <property type="entry name" value="TPR-like"/>
    <property type="match status" value="1"/>
</dbReference>
<evidence type="ECO:0000256" key="3">
    <source>
        <dbReference type="PROSITE-ProRule" id="PRU00339"/>
    </source>
</evidence>